<dbReference type="EMBL" id="CACVAS010000047">
    <property type="protein sequence ID" value="CAA6807101.1"/>
    <property type="molecule type" value="Genomic_DNA"/>
</dbReference>
<evidence type="ECO:0000313" key="1">
    <source>
        <dbReference type="EMBL" id="CAA6807101.1"/>
    </source>
</evidence>
<protein>
    <submittedName>
        <fullName evidence="1">Uncharacterized protein</fullName>
    </submittedName>
</protein>
<name>A0A6S6SWY0_9BACT</name>
<gene>
    <name evidence="1" type="ORF">HELGO_WM3260</name>
</gene>
<accession>A0A6S6SWY0</accession>
<organism evidence="1">
    <name type="scientific">uncultured Sulfurovum sp</name>
    <dbReference type="NCBI Taxonomy" id="269237"/>
    <lineage>
        <taxon>Bacteria</taxon>
        <taxon>Pseudomonadati</taxon>
        <taxon>Campylobacterota</taxon>
        <taxon>Epsilonproteobacteria</taxon>
        <taxon>Campylobacterales</taxon>
        <taxon>Sulfurovaceae</taxon>
        <taxon>Sulfurovum</taxon>
        <taxon>environmental samples</taxon>
    </lineage>
</organism>
<sequence>MEMFELFLKSFLKEDYDYRKINATTILQDGRQKAYHYYINESEENGIEIMINQIDNWVAIQGSPINNYERLVKNISEEHNIKNAKNVFFTVIIRDGIKEDDYFTMMGNRDHKPTARFQRLQMDMEGVARFMGEGYIYVDLDIMYKDIEECNREFNMVKLFLNSLKNKVRGNLLSLDSQKKVYEHYGLNEQTFYSWKKKNPAVFEAICDAYFYKDIKEIVNALSEMPSLCNENWGTHETMKHLDGREF</sequence>
<proteinExistence type="predicted"/>
<reference evidence="1" key="1">
    <citation type="submission" date="2020-01" db="EMBL/GenBank/DDBJ databases">
        <authorList>
            <person name="Meier V. D."/>
            <person name="Meier V D."/>
        </authorList>
    </citation>
    <scope>NUCLEOTIDE SEQUENCE</scope>
    <source>
        <strain evidence="1">HLG_WM_MAG_01</strain>
    </source>
</reference>
<dbReference type="AlphaFoldDB" id="A0A6S6SWY0"/>